<sequence>MTQSREDRSHDSSGEKQHEFNKENIGRLRSLLDSLEKSTSTYSLATSGKLYSLYALSASSSDFSNSWVIDSGTTDHMTHSSHKFLTYHPCPTN</sequence>
<dbReference type="Proteomes" id="UP001164250">
    <property type="component" value="Chromosome 11"/>
</dbReference>
<proteinExistence type="predicted"/>
<gene>
    <name evidence="1" type="ORF">Patl1_30043</name>
</gene>
<evidence type="ECO:0000313" key="1">
    <source>
        <dbReference type="EMBL" id="KAJ0083335.1"/>
    </source>
</evidence>
<dbReference type="EMBL" id="CM047907">
    <property type="protein sequence ID" value="KAJ0083335.1"/>
    <property type="molecule type" value="Genomic_DNA"/>
</dbReference>
<reference evidence="2" key="1">
    <citation type="journal article" date="2023" name="G3 (Bethesda)">
        <title>Genome assembly and association tests identify interacting loci associated with vigor, precocity, and sex in interspecific pistachio rootstocks.</title>
        <authorList>
            <person name="Palmer W."/>
            <person name="Jacygrad E."/>
            <person name="Sagayaradj S."/>
            <person name="Cavanaugh K."/>
            <person name="Han R."/>
            <person name="Bertier L."/>
            <person name="Beede B."/>
            <person name="Kafkas S."/>
            <person name="Golino D."/>
            <person name="Preece J."/>
            <person name="Michelmore R."/>
        </authorList>
    </citation>
    <scope>NUCLEOTIDE SEQUENCE [LARGE SCALE GENOMIC DNA]</scope>
</reference>
<name>A0ACC1A8N4_9ROSI</name>
<protein>
    <submittedName>
        <fullName evidence="1">Uncharacterized protein</fullName>
    </submittedName>
</protein>
<organism evidence="1 2">
    <name type="scientific">Pistacia atlantica</name>
    <dbReference type="NCBI Taxonomy" id="434234"/>
    <lineage>
        <taxon>Eukaryota</taxon>
        <taxon>Viridiplantae</taxon>
        <taxon>Streptophyta</taxon>
        <taxon>Embryophyta</taxon>
        <taxon>Tracheophyta</taxon>
        <taxon>Spermatophyta</taxon>
        <taxon>Magnoliopsida</taxon>
        <taxon>eudicotyledons</taxon>
        <taxon>Gunneridae</taxon>
        <taxon>Pentapetalae</taxon>
        <taxon>rosids</taxon>
        <taxon>malvids</taxon>
        <taxon>Sapindales</taxon>
        <taxon>Anacardiaceae</taxon>
        <taxon>Pistacia</taxon>
    </lineage>
</organism>
<evidence type="ECO:0000313" key="2">
    <source>
        <dbReference type="Proteomes" id="UP001164250"/>
    </source>
</evidence>
<accession>A0ACC1A8N4</accession>
<comment type="caution">
    <text evidence="1">The sequence shown here is derived from an EMBL/GenBank/DDBJ whole genome shotgun (WGS) entry which is preliminary data.</text>
</comment>
<keyword evidence="2" id="KW-1185">Reference proteome</keyword>